<dbReference type="AlphaFoldDB" id="A0A267EKL1"/>
<keyword evidence="9" id="KW-0539">Nucleus</keyword>
<evidence type="ECO:0000256" key="4">
    <source>
        <dbReference type="ARBA" id="ARBA00022763"/>
    </source>
</evidence>
<protein>
    <recommendedName>
        <fullName evidence="11">Rad26/CSB-like winged helix DNA-binding domain-containing protein</fullName>
    </recommendedName>
</protein>
<comment type="similarity">
    <text evidence="2">Belongs to the SNF2/RAD54 helicase family.</text>
</comment>
<proteinExistence type="inferred from homology"/>
<keyword evidence="5" id="KW-0347">Helicase</keyword>
<dbReference type="Proteomes" id="UP000215902">
    <property type="component" value="Unassembled WGS sequence"/>
</dbReference>
<evidence type="ECO:0000313" key="12">
    <source>
        <dbReference type="EMBL" id="PAA61379.1"/>
    </source>
</evidence>
<comment type="caution">
    <text evidence="12">The sequence shown here is derived from an EMBL/GenBank/DDBJ whole genome shotgun (WGS) entry which is preliminary data.</text>
</comment>
<feature type="domain" description="Rad26/CSB-like winged helix DNA-binding" evidence="11">
    <location>
        <begin position="109"/>
        <end position="158"/>
    </location>
</feature>
<reference evidence="12 13" key="1">
    <citation type="submission" date="2017-06" db="EMBL/GenBank/DDBJ databases">
        <title>A platform for efficient transgenesis in Macrostomum lignano, a flatworm model organism for stem cell research.</title>
        <authorList>
            <person name="Berezikov E."/>
        </authorList>
    </citation>
    <scope>NUCLEOTIDE SEQUENCE [LARGE SCALE GENOMIC DNA]</scope>
    <source>
        <strain evidence="12">DV1</strain>
        <tissue evidence="12">Whole organism</tissue>
    </source>
</reference>
<accession>A0A267EKL1</accession>
<keyword evidence="6" id="KW-0067">ATP-binding</keyword>
<evidence type="ECO:0000256" key="3">
    <source>
        <dbReference type="ARBA" id="ARBA00022741"/>
    </source>
</evidence>
<keyword evidence="7" id="KW-0238">DNA-binding</keyword>
<evidence type="ECO:0000256" key="1">
    <source>
        <dbReference type="ARBA" id="ARBA00004123"/>
    </source>
</evidence>
<evidence type="ECO:0000256" key="5">
    <source>
        <dbReference type="ARBA" id="ARBA00022806"/>
    </source>
</evidence>
<evidence type="ECO:0000256" key="8">
    <source>
        <dbReference type="ARBA" id="ARBA00023204"/>
    </source>
</evidence>
<organism evidence="12 13">
    <name type="scientific">Macrostomum lignano</name>
    <dbReference type="NCBI Taxonomy" id="282301"/>
    <lineage>
        <taxon>Eukaryota</taxon>
        <taxon>Metazoa</taxon>
        <taxon>Spiralia</taxon>
        <taxon>Lophotrochozoa</taxon>
        <taxon>Platyhelminthes</taxon>
        <taxon>Rhabditophora</taxon>
        <taxon>Macrostomorpha</taxon>
        <taxon>Macrostomida</taxon>
        <taxon>Macrostomidae</taxon>
        <taxon>Macrostomum</taxon>
    </lineage>
</organism>
<sequence>MLLLIVVHFVPYLEISTYLARSSTRRCPNSVESHFSGAALLSTGRVRYSSDDLFLLIDLRLRRQQQQSAGLGQAGGLNRRAVDLASSIRVFHTLVQDCRRDSSEIARHFSFSTSSSMSSDVVGEILRPDEGHLLRALLRQMCDFDRPSGMWTLKPEFR</sequence>
<evidence type="ECO:0000259" key="11">
    <source>
        <dbReference type="Pfam" id="PF25875"/>
    </source>
</evidence>
<keyword evidence="10" id="KW-0732">Signal</keyword>
<feature type="signal peptide" evidence="10">
    <location>
        <begin position="1"/>
        <end position="15"/>
    </location>
</feature>
<feature type="chain" id="PRO_5012921705" description="Rad26/CSB-like winged helix DNA-binding domain-containing protein" evidence="10">
    <location>
        <begin position="16"/>
        <end position="158"/>
    </location>
</feature>
<evidence type="ECO:0000256" key="2">
    <source>
        <dbReference type="ARBA" id="ARBA00007025"/>
    </source>
</evidence>
<dbReference type="InterPro" id="IPR058951">
    <property type="entry name" value="WHD_Rad26_CSB-like"/>
</dbReference>
<comment type="subcellular location">
    <subcellularLocation>
        <location evidence="1">Nucleus</location>
    </subcellularLocation>
</comment>
<evidence type="ECO:0000256" key="6">
    <source>
        <dbReference type="ARBA" id="ARBA00022840"/>
    </source>
</evidence>
<keyword evidence="13" id="KW-1185">Reference proteome</keyword>
<keyword evidence="8" id="KW-0234">DNA repair</keyword>
<keyword evidence="5" id="KW-0378">Hydrolase</keyword>
<keyword evidence="3" id="KW-0547">Nucleotide-binding</keyword>
<dbReference type="EMBL" id="NIVC01002037">
    <property type="protein sequence ID" value="PAA61379.1"/>
    <property type="molecule type" value="Genomic_DNA"/>
</dbReference>
<evidence type="ECO:0000256" key="9">
    <source>
        <dbReference type="ARBA" id="ARBA00023242"/>
    </source>
</evidence>
<gene>
    <name evidence="12" type="ORF">BOX15_Mlig003340g1</name>
</gene>
<evidence type="ECO:0000256" key="10">
    <source>
        <dbReference type="SAM" id="SignalP"/>
    </source>
</evidence>
<keyword evidence="4" id="KW-0227">DNA damage</keyword>
<dbReference type="Pfam" id="PF25875">
    <property type="entry name" value="WHD_Rad26_CSB"/>
    <property type="match status" value="1"/>
</dbReference>
<name>A0A267EKL1_9PLAT</name>
<evidence type="ECO:0000256" key="7">
    <source>
        <dbReference type="ARBA" id="ARBA00023125"/>
    </source>
</evidence>
<evidence type="ECO:0000313" key="13">
    <source>
        <dbReference type="Proteomes" id="UP000215902"/>
    </source>
</evidence>